<evidence type="ECO:0000256" key="1">
    <source>
        <dbReference type="SAM" id="MobiDB-lite"/>
    </source>
</evidence>
<organism evidence="2 3">
    <name type="scientific">Puccinia graminis f. sp. tritici</name>
    <dbReference type="NCBI Taxonomy" id="56615"/>
    <lineage>
        <taxon>Eukaryota</taxon>
        <taxon>Fungi</taxon>
        <taxon>Dikarya</taxon>
        <taxon>Basidiomycota</taxon>
        <taxon>Pucciniomycotina</taxon>
        <taxon>Pucciniomycetes</taxon>
        <taxon>Pucciniales</taxon>
        <taxon>Pucciniaceae</taxon>
        <taxon>Puccinia</taxon>
    </lineage>
</organism>
<feature type="region of interest" description="Disordered" evidence="1">
    <location>
        <begin position="80"/>
        <end position="100"/>
    </location>
</feature>
<dbReference type="AlphaFoldDB" id="A0A5B0M2M3"/>
<accession>A0A5B0M2M3</accession>
<gene>
    <name evidence="2" type="ORF">PGT21_013112</name>
</gene>
<dbReference type="Proteomes" id="UP000324748">
    <property type="component" value="Unassembled WGS sequence"/>
</dbReference>
<evidence type="ECO:0000313" key="3">
    <source>
        <dbReference type="Proteomes" id="UP000324748"/>
    </source>
</evidence>
<name>A0A5B0M2M3_PUCGR</name>
<dbReference type="EMBL" id="VSWC01000171">
    <property type="protein sequence ID" value="KAA1070483.1"/>
    <property type="molecule type" value="Genomic_DNA"/>
</dbReference>
<reference evidence="2 3" key="1">
    <citation type="submission" date="2019-05" db="EMBL/GenBank/DDBJ databases">
        <title>Emergence of the Ug99 lineage of the wheat stem rust pathogen through somatic hybridization.</title>
        <authorList>
            <person name="Li F."/>
            <person name="Upadhyaya N.M."/>
            <person name="Sperschneider J."/>
            <person name="Matny O."/>
            <person name="Nguyen-Phuc H."/>
            <person name="Mago R."/>
            <person name="Raley C."/>
            <person name="Miller M.E."/>
            <person name="Silverstein K.A.T."/>
            <person name="Henningsen E."/>
            <person name="Hirsch C.D."/>
            <person name="Visser B."/>
            <person name="Pretorius Z.A."/>
            <person name="Steffenson B.J."/>
            <person name="Schwessinger B."/>
            <person name="Dodds P.N."/>
            <person name="Figueroa M."/>
        </authorList>
    </citation>
    <scope>NUCLEOTIDE SEQUENCE [LARGE SCALE GENOMIC DNA]</scope>
    <source>
        <strain evidence="2">21-0</strain>
    </source>
</reference>
<comment type="caution">
    <text evidence="2">The sequence shown here is derived from an EMBL/GenBank/DDBJ whole genome shotgun (WGS) entry which is preliminary data.</text>
</comment>
<sequence>MPLGHQLSPCYFHPRSAISTHSTQNHTPDGLITPGHSAGRLTLHSSVITFSRLKHFILAWLERCGHLHPSLLGLNASSSLGASSLPGSNTADIQKSRSGE</sequence>
<feature type="compositionally biased region" description="Low complexity" evidence="1">
    <location>
        <begin position="80"/>
        <end position="89"/>
    </location>
</feature>
<proteinExistence type="predicted"/>
<evidence type="ECO:0000313" key="2">
    <source>
        <dbReference type="EMBL" id="KAA1070483.1"/>
    </source>
</evidence>
<protein>
    <submittedName>
        <fullName evidence="2">Uncharacterized protein</fullName>
    </submittedName>
</protein>
<keyword evidence="3" id="KW-1185">Reference proteome</keyword>